<accession>A0A316FWU2</accession>
<sequence>MSRRRESPALERAVMTKISRTVRTALAGTAVAVGLVLANSSPAAAFTATDGMEPPTNVWTFHAVGAGSGAGYTGVGPHGGVRALHIFGKSPGYAYARRVMFLDDERDCTASVWVDPKANSVPTAVNFEIVDPATNTYINLKSVTLSSAAGYTRISTAFLSPKANVDVRVAVGTSVPGATVAATVDDLTMDCTIKR</sequence>
<dbReference type="Proteomes" id="UP000245697">
    <property type="component" value="Unassembled WGS sequence"/>
</dbReference>
<evidence type="ECO:0000256" key="1">
    <source>
        <dbReference type="SAM" id="SignalP"/>
    </source>
</evidence>
<name>A0A316FWU2_9ACTN</name>
<protein>
    <submittedName>
        <fullName evidence="2">Uncharacterized protein</fullName>
    </submittedName>
</protein>
<organism evidence="2 3">
    <name type="scientific">Actinoplanes xinjiangensis</name>
    <dbReference type="NCBI Taxonomy" id="512350"/>
    <lineage>
        <taxon>Bacteria</taxon>
        <taxon>Bacillati</taxon>
        <taxon>Actinomycetota</taxon>
        <taxon>Actinomycetes</taxon>
        <taxon>Micromonosporales</taxon>
        <taxon>Micromonosporaceae</taxon>
        <taxon>Actinoplanes</taxon>
    </lineage>
</organism>
<proteinExistence type="predicted"/>
<gene>
    <name evidence="2" type="ORF">BC793_101125</name>
</gene>
<feature type="signal peptide" evidence="1">
    <location>
        <begin position="1"/>
        <end position="45"/>
    </location>
</feature>
<evidence type="ECO:0000313" key="2">
    <source>
        <dbReference type="EMBL" id="PWK52116.1"/>
    </source>
</evidence>
<evidence type="ECO:0000313" key="3">
    <source>
        <dbReference type="Proteomes" id="UP000245697"/>
    </source>
</evidence>
<reference evidence="2 3" key="1">
    <citation type="submission" date="2018-05" db="EMBL/GenBank/DDBJ databases">
        <title>Genomic Encyclopedia of Archaeal and Bacterial Type Strains, Phase II (KMG-II): from individual species to whole genera.</title>
        <authorList>
            <person name="Goeker M."/>
        </authorList>
    </citation>
    <scope>NUCLEOTIDE SEQUENCE [LARGE SCALE GENOMIC DNA]</scope>
    <source>
        <strain evidence="2 3">DSM 45184</strain>
    </source>
</reference>
<dbReference type="AlphaFoldDB" id="A0A316FWU2"/>
<keyword evidence="1" id="KW-0732">Signal</keyword>
<comment type="caution">
    <text evidence="2">The sequence shown here is derived from an EMBL/GenBank/DDBJ whole genome shotgun (WGS) entry which is preliminary data.</text>
</comment>
<keyword evidence="3" id="KW-1185">Reference proteome</keyword>
<dbReference type="Gene3D" id="2.60.120.260">
    <property type="entry name" value="Galactose-binding domain-like"/>
    <property type="match status" value="1"/>
</dbReference>
<dbReference type="EMBL" id="QGGR01000001">
    <property type="protein sequence ID" value="PWK52116.1"/>
    <property type="molecule type" value="Genomic_DNA"/>
</dbReference>
<feature type="chain" id="PRO_5016403003" evidence="1">
    <location>
        <begin position="46"/>
        <end position="195"/>
    </location>
</feature>